<feature type="chain" id="PRO_5022698047" evidence="2">
    <location>
        <begin position="29"/>
        <end position="390"/>
    </location>
</feature>
<evidence type="ECO:0000256" key="1">
    <source>
        <dbReference type="SAM" id="Coils"/>
    </source>
</evidence>
<protein>
    <submittedName>
        <fullName evidence="4">Thiol-disulfide oxidoreductase ResA</fullName>
    </submittedName>
</protein>
<sequence length="390" mass="42296" precursor="true">MKLLKCRATTIPSLCLCASIFLGSANFAVGVASADEGPDQKVAEAEAFEPSEAAAGAEKPTLVIGSQAPKLQVSDWFKGEPVEAFSDSNVYVVEVWATWCGPCIAAMPHLNELSEQYKKDGLVVVALTSADPANTKEAVEKFVAGRGAEFDFRFAFCDDQETHKSYMDASGRQSIPTSFVVDRKGKIAFVGHPNDLDYVLRRVMEGSWRGQADADELASFDVMLRKAMAGIEQSPEESLQIVTMIESRAPHYSSRPDFLQVKMTALVAGGKPDEAKTLLESVKDSLIEHKSGGILAMLGATLASKQLNPKGVHREFGLEVLGLGLEANQEDLNTIVQVAIAYQVAGEARKARETLENAMEKVEDEQSKAMLKVILQKLEQHAEGAKKESD</sequence>
<dbReference type="InterPro" id="IPR050553">
    <property type="entry name" value="Thioredoxin_ResA/DsbE_sf"/>
</dbReference>
<feature type="coiled-coil region" evidence="1">
    <location>
        <begin position="345"/>
        <end position="388"/>
    </location>
</feature>
<dbReference type="GO" id="GO:0016491">
    <property type="term" value="F:oxidoreductase activity"/>
    <property type="evidence" value="ECO:0007669"/>
    <property type="project" value="InterPro"/>
</dbReference>
<feature type="signal peptide" evidence="2">
    <location>
        <begin position="1"/>
        <end position="28"/>
    </location>
</feature>
<dbReference type="EMBL" id="SJPF01000004">
    <property type="protein sequence ID" value="TWT31563.1"/>
    <property type="molecule type" value="Genomic_DNA"/>
</dbReference>
<dbReference type="InterPro" id="IPR036249">
    <property type="entry name" value="Thioredoxin-like_sf"/>
</dbReference>
<evidence type="ECO:0000256" key="2">
    <source>
        <dbReference type="SAM" id="SignalP"/>
    </source>
</evidence>
<dbReference type="Proteomes" id="UP000318878">
    <property type="component" value="Unassembled WGS sequence"/>
</dbReference>
<dbReference type="InterPro" id="IPR013740">
    <property type="entry name" value="Redoxin"/>
</dbReference>
<evidence type="ECO:0000259" key="3">
    <source>
        <dbReference type="PROSITE" id="PS51352"/>
    </source>
</evidence>
<dbReference type="AlphaFoldDB" id="A0A5C5V0T1"/>
<accession>A0A5C5V0T1</accession>
<dbReference type="OrthoDB" id="9802923at2"/>
<dbReference type="SUPFAM" id="SSF52833">
    <property type="entry name" value="Thioredoxin-like"/>
    <property type="match status" value="1"/>
</dbReference>
<keyword evidence="5" id="KW-1185">Reference proteome</keyword>
<dbReference type="InterPro" id="IPR013766">
    <property type="entry name" value="Thioredoxin_domain"/>
</dbReference>
<comment type="caution">
    <text evidence="4">The sequence shown here is derived from an EMBL/GenBank/DDBJ whole genome shotgun (WGS) entry which is preliminary data.</text>
</comment>
<dbReference type="RefSeq" id="WP_146433767.1">
    <property type="nucleotide sequence ID" value="NZ_SJPF01000004.1"/>
</dbReference>
<dbReference type="PANTHER" id="PTHR42852:SF13">
    <property type="entry name" value="PROTEIN DIPZ"/>
    <property type="match status" value="1"/>
</dbReference>
<organism evidence="4 5">
    <name type="scientific">Blastopirellula retiformator</name>
    <dbReference type="NCBI Taxonomy" id="2527970"/>
    <lineage>
        <taxon>Bacteria</taxon>
        <taxon>Pseudomonadati</taxon>
        <taxon>Planctomycetota</taxon>
        <taxon>Planctomycetia</taxon>
        <taxon>Pirellulales</taxon>
        <taxon>Pirellulaceae</taxon>
        <taxon>Blastopirellula</taxon>
    </lineage>
</organism>
<evidence type="ECO:0000313" key="5">
    <source>
        <dbReference type="Proteomes" id="UP000318878"/>
    </source>
</evidence>
<proteinExistence type="predicted"/>
<dbReference type="Gene3D" id="3.40.30.10">
    <property type="entry name" value="Glutaredoxin"/>
    <property type="match status" value="1"/>
</dbReference>
<gene>
    <name evidence="4" type="primary">resA_5</name>
    <name evidence="4" type="ORF">Enr8_34850</name>
</gene>
<dbReference type="PANTHER" id="PTHR42852">
    <property type="entry name" value="THIOL:DISULFIDE INTERCHANGE PROTEIN DSBE"/>
    <property type="match status" value="1"/>
</dbReference>
<dbReference type="Pfam" id="PF08534">
    <property type="entry name" value="Redoxin"/>
    <property type="match status" value="1"/>
</dbReference>
<evidence type="ECO:0000313" key="4">
    <source>
        <dbReference type="EMBL" id="TWT31563.1"/>
    </source>
</evidence>
<dbReference type="CDD" id="cd02966">
    <property type="entry name" value="TlpA_like_family"/>
    <property type="match status" value="1"/>
</dbReference>
<reference evidence="4 5" key="1">
    <citation type="submission" date="2019-02" db="EMBL/GenBank/DDBJ databases">
        <title>Deep-cultivation of Planctomycetes and their phenomic and genomic characterization uncovers novel biology.</title>
        <authorList>
            <person name="Wiegand S."/>
            <person name="Jogler M."/>
            <person name="Boedeker C."/>
            <person name="Pinto D."/>
            <person name="Vollmers J."/>
            <person name="Rivas-Marin E."/>
            <person name="Kohn T."/>
            <person name="Peeters S.H."/>
            <person name="Heuer A."/>
            <person name="Rast P."/>
            <person name="Oberbeckmann S."/>
            <person name="Bunk B."/>
            <person name="Jeske O."/>
            <person name="Meyerdierks A."/>
            <person name="Storesund J.E."/>
            <person name="Kallscheuer N."/>
            <person name="Luecker S."/>
            <person name="Lage O.M."/>
            <person name="Pohl T."/>
            <person name="Merkel B.J."/>
            <person name="Hornburger P."/>
            <person name="Mueller R.-W."/>
            <person name="Bruemmer F."/>
            <person name="Labrenz M."/>
            <person name="Spormann A.M."/>
            <person name="Op Den Camp H."/>
            <person name="Overmann J."/>
            <person name="Amann R."/>
            <person name="Jetten M.S.M."/>
            <person name="Mascher T."/>
            <person name="Medema M.H."/>
            <person name="Devos D.P."/>
            <person name="Kaster A.-K."/>
            <person name="Ovreas L."/>
            <person name="Rohde M."/>
            <person name="Galperin M.Y."/>
            <person name="Jogler C."/>
        </authorList>
    </citation>
    <scope>NUCLEOTIDE SEQUENCE [LARGE SCALE GENOMIC DNA]</scope>
    <source>
        <strain evidence="4 5">Enr8</strain>
    </source>
</reference>
<name>A0A5C5V0T1_9BACT</name>
<keyword evidence="2" id="KW-0732">Signal</keyword>
<feature type="domain" description="Thioredoxin" evidence="3">
    <location>
        <begin position="62"/>
        <end position="209"/>
    </location>
</feature>
<keyword evidence="1" id="KW-0175">Coiled coil</keyword>
<dbReference type="PROSITE" id="PS51352">
    <property type="entry name" value="THIOREDOXIN_2"/>
    <property type="match status" value="1"/>
</dbReference>